<dbReference type="GeneID" id="115634742"/>
<dbReference type="AlphaFoldDB" id="A0A6J2UJW8"/>
<reference evidence="6" key="1">
    <citation type="submission" date="2025-08" db="UniProtKB">
        <authorList>
            <consortium name="RefSeq"/>
        </authorList>
    </citation>
    <scope>IDENTIFICATION</scope>
    <source>
        <strain evidence="6">11010-0011.00</strain>
        <tissue evidence="6">Whole body</tissue>
    </source>
</reference>
<gene>
    <name evidence="6" type="primary">LOC115634742</name>
</gene>
<dbReference type="CTD" id="36600"/>
<comment type="similarity">
    <text evidence="2">Belongs to the PBP/GOBP family.</text>
</comment>
<dbReference type="GO" id="GO:0005576">
    <property type="term" value="C:extracellular region"/>
    <property type="evidence" value="ECO:0007669"/>
    <property type="project" value="UniProtKB-SubCell"/>
</dbReference>
<evidence type="ECO:0000256" key="3">
    <source>
        <dbReference type="ARBA" id="ARBA00022525"/>
    </source>
</evidence>
<comment type="subcellular location">
    <subcellularLocation>
        <location evidence="1">Secreted</location>
    </subcellularLocation>
</comment>
<name>A0A6J2UJW8_DROLE</name>
<accession>A0A6J2UJW8</accession>
<organism evidence="5 6">
    <name type="scientific">Drosophila lebanonensis</name>
    <name type="common">Fruit fly</name>
    <name type="synonym">Scaptodrosophila lebanonensis</name>
    <dbReference type="NCBI Taxonomy" id="7225"/>
    <lineage>
        <taxon>Eukaryota</taxon>
        <taxon>Metazoa</taxon>
        <taxon>Ecdysozoa</taxon>
        <taxon>Arthropoda</taxon>
        <taxon>Hexapoda</taxon>
        <taxon>Insecta</taxon>
        <taxon>Pterygota</taxon>
        <taxon>Neoptera</taxon>
        <taxon>Endopterygota</taxon>
        <taxon>Diptera</taxon>
        <taxon>Brachycera</taxon>
        <taxon>Muscomorpha</taxon>
        <taxon>Ephydroidea</taxon>
        <taxon>Drosophilidae</taxon>
        <taxon>Scaptodrosophila</taxon>
    </lineage>
</organism>
<evidence type="ECO:0000256" key="1">
    <source>
        <dbReference type="ARBA" id="ARBA00004613"/>
    </source>
</evidence>
<dbReference type="Gene3D" id="1.10.238.270">
    <property type="match status" value="1"/>
</dbReference>
<dbReference type="PANTHER" id="PTHR21066:SF15">
    <property type="entry name" value="GH25962P-RELATED"/>
    <property type="match status" value="1"/>
</dbReference>
<dbReference type="PANTHER" id="PTHR21066">
    <property type="entry name" value="ODORANT-BINDING PROTEIN 59A-RELATED"/>
    <property type="match status" value="1"/>
</dbReference>
<dbReference type="OrthoDB" id="7889145at2759"/>
<feature type="domain" description="OBP47-like" evidence="4">
    <location>
        <begin position="47"/>
        <end position="169"/>
    </location>
</feature>
<dbReference type="Pfam" id="PF22651">
    <property type="entry name" value="OBP47_like"/>
    <property type="match status" value="1"/>
</dbReference>
<dbReference type="Proteomes" id="UP000504634">
    <property type="component" value="Unplaced"/>
</dbReference>
<evidence type="ECO:0000256" key="2">
    <source>
        <dbReference type="ARBA" id="ARBA00008098"/>
    </source>
</evidence>
<proteinExistence type="inferred from homology"/>
<sequence length="189" mass="21629">MMMMPLQGSIAAEAFNCSEPPNFNNFDVNSCCRTPEINLNDVPQRCQQYIKQLKSANENYPAYAHICYPECIYRETGALVNGQLNMVQVKRFLMTHVHRKDRDILPEIERSFEKCLANIKGHMKKANIEAYNVLPHGCSPFASMIYSCVNAETFLHCPAKMWKSDRNCLIAKQFAEQCNPLPHVPLPMN</sequence>
<keyword evidence="5" id="KW-1185">Reference proteome</keyword>
<protein>
    <submittedName>
        <fullName evidence="6">Uncharacterized protein LOC115634742</fullName>
    </submittedName>
</protein>
<evidence type="ECO:0000259" key="4">
    <source>
        <dbReference type="Pfam" id="PF22651"/>
    </source>
</evidence>
<evidence type="ECO:0000313" key="6">
    <source>
        <dbReference type="RefSeq" id="XP_030388490.1"/>
    </source>
</evidence>
<dbReference type="InterPro" id="IPR052295">
    <property type="entry name" value="Odorant-binding_protein"/>
</dbReference>
<dbReference type="RefSeq" id="XP_030388490.1">
    <property type="nucleotide sequence ID" value="XM_030532630.1"/>
</dbReference>
<keyword evidence="3" id="KW-0964">Secreted</keyword>
<dbReference type="InterPro" id="IPR054577">
    <property type="entry name" value="OBP47-like_dom"/>
</dbReference>
<evidence type="ECO:0000313" key="5">
    <source>
        <dbReference type="Proteomes" id="UP000504634"/>
    </source>
</evidence>